<name>A0A2G6E1S0_9BACT</name>
<dbReference type="AlphaFoldDB" id="A0A2G6E1S0"/>
<protein>
    <submittedName>
        <fullName evidence="1">Uncharacterized protein</fullName>
    </submittedName>
</protein>
<proteinExistence type="predicted"/>
<comment type="caution">
    <text evidence="1">The sequence shown here is derived from an EMBL/GenBank/DDBJ whole genome shotgun (WGS) entry which is preliminary data.</text>
</comment>
<dbReference type="EMBL" id="PDPS01000039">
    <property type="protein sequence ID" value="PID56053.1"/>
    <property type="molecule type" value="Genomic_DNA"/>
</dbReference>
<dbReference type="Proteomes" id="UP000229740">
    <property type="component" value="Unassembled WGS sequence"/>
</dbReference>
<reference evidence="1 2" key="1">
    <citation type="submission" date="2017-10" db="EMBL/GenBank/DDBJ databases">
        <title>Novel microbial diversity and functional potential in the marine mammal oral microbiome.</title>
        <authorList>
            <person name="Dudek N.K."/>
            <person name="Sun C.L."/>
            <person name="Burstein D."/>
            <person name="Kantor R.S."/>
            <person name="Aliaga Goltsman D.S."/>
            <person name="Bik E.M."/>
            <person name="Thomas B.C."/>
            <person name="Banfield J.F."/>
            <person name="Relman D.A."/>
        </authorList>
    </citation>
    <scope>NUCLEOTIDE SEQUENCE [LARGE SCALE GENOMIC DNA]</scope>
    <source>
        <strain evidence="1">DOLZORAL124_49_17</strain>
    </source>
</reference>
<evidence type="ECO:0000313" key="1">
    <source>
        <dbReference type="EMBL" id="PID56053.1"/>
    </source>
</evidence>
<accession>A0A2G6E1S0</accession>
<gene>
    <name evidence="1" type="ORF">CSB45_13215</name>
</gene>
<organism evidence="1 2">
    <name type="scientific">candidate division KSB3 bacterium</name>
    <dbReference type="NCBI Taxonomy" id="2044937"/>
    <lineage>
        <taxon>Bacteria</taxon>
        <taxon>candidate division KSB3</taxon>
    </lineage>
</organism>
<evidence type="ECO:0000313" key="2">
    <source>
        <dbReference type="Proteomes" id="UP000229740"/>
    </source>
</evidence>
<sequence>MTLEEFIASAQFPDQLSEELRALWEDAGDNWDAAHQIVQSLNSRDAMWIHAYLHRKEGDLSNSHYWYSRARRAMPDIPLDTEWQMISSELLDRKS</sequence>